<dbReference type="EMBL" id="HBIS01002544">
    <property type="protein sequence ID" value="CAE0608450.1"/>
    <property type="molecule type" value="Transcribed_RNA"/>
</dbReference>
<name>A0A7S3UCS0_9CHLO</name>
<dbReference type="SUPFAM" id="SSF54236">
    <property type="entry name" value="Ubiquitin-like"/>
    <property type="match status" value="1"/>
</dbReference>
<feature type="domain" description="Ubiquitin-like" evidence="2">
    <location>
        <begin position="411"/>
        <end position="480"/>
    </location>
</feature>
<dbReference type="InterPro" id="IPR029071">
    <property type="entry name" value="Ubiquitin-like_domsf"/>
</dbReference>
<accession>A0A7S3UCS0</accession>
<gene>
    <name evidence="3" type="ORF">PSAL00342_LOCUS2267</name>
</gene>
<feature type="compositionally biased region" description="Basic and acidic residues" evidence="1">
    <location>
        <begin position="276"/>
        <end position="290"/>
    </location>
</feature>
<evidence type="ECO:0000256" key="1">
    <source>
        <dbReference type="SAM" id="MobiDB-lite"/>
    </source>
</evidence>
<evidence type="ECO:0000259" key="2">
    <source>
        <dbReference type="PROSITE" id="PS50053"/>
    </source>
</evidence>
<feature type="compositionally biased region" description="Polar residues" evidence="1">
    <location>
        <begin position="170"/>
        <end position="202"/>
    </location>
</feature>
<proteinExistence type="predicted"/>
<dbReference type="Gene3D" id="3.10.20.90">
    <property type="entry name" value="Phosphatidylinositol 3-kinase Catalytic Subunit, Chain A, domain 1"/>
    <property type="match status" value="1"/>
</dbReference>
<dbReference type="Pfam" id="PF00240">
    <property type="entry name" value="ubiquitin"/>
    <property type="match status" value="1"/>
</dbReference>
<dbReference type="SMART" id="SM00213">
    <property type="entry name" value="UBQ"/>
    <property type="match status" value="1"/>
</dbReference>
<protein>
    <recommendedName>
        <fullName evidence="2">Ubiquitin-like domain-containing protein</fullName>
    </recommendedName>
</protein>
<reference evidence="3" key="1">
    <citation type="submission" date="2021-01" db="EMBL/GenBank/DDBJ databases">
        <authorList>
            <person name="Corre E."/>
            <person name="Pelletier E."/>
            <person name="Niang G."/>
            <person name="Scheremetjew M."/>
            <person name="Finn R."/>
            <person name="Kale V."/>
            <person name="Holt S."/>
            <person name="Cochrane G."/>
            <person name="Meng A."/>
            <person name="Brown T."/>
            <person name="Cohen L."/>
        </authorList>
    </citation>
    <scope>NUCLEOTIDE SEQUENCE</scope>
    <source>
        <strain evidence="3">CCMP1897</strain>
    </source>
</reference>
<organism evidence="3">
    <name type="scientific">Picocystis salinarum</name>
    <dbReference type="NCBI Taxonomy" id="88271"/>
    <lineage>
        <taxon>Eukaryota</taxon>
        <taxon>Viridiplantae</taxon>
        <taxon>Chlorophyta</taxon>
        <taxon>Picocystophyceae</taxon>
        <taxon>Picocystales</taxon>
        <taxon>Picocystaceae</taxon>
        <taxon>Picocystis</taxon>
    </lineage>
</organism>
<dbReference type="PROSITE" id="PS50053">
    <property type="entry name" value="UBIQUITIN_2"/>
    <property type="match status" value="1"/>
</dbReference>
<feature type="compositionally biased region" description="Polar residues" evidence="1">
    <location>
        <begin position="20"/>
        <end position="30"/>
    </location>
</feature>
<dbReference type="AlphaFoldDB" id="A0A7S3UCS0"/>
<dbReference type="InterPro" id="IPR000626">
    <property type="entry name" value="Ubiquitin-like_dom"/>
</dbReference>
<evidence type="ECO:0000313" key="3">
    <source>
        <dbReference type="EMBL" id="CAE0608450.1"/>
    </source>
</evidence>
<sequence length="494" mass="55445">MDDGVNAYFGAGRQEEPLSSGANGRGTTRNAYPTDVSHDVEELVQHARRALTTAEKQLEYVEADESEQLKVLAQAEKRYNVANKNVHDCYNRLQDARREVHASLEMLESVKDSLTRAELRKMEATREKDRCIFMLDSARKMGVAQNTVPAPTAPAPQRDSVPAYPARHQPYSSNAQQQYSGNVQQPYSSAAQQPYSQHSNQPGVHFQDAPEDRQVYGSGAGRRNISATLASRLASVRSKSNMQEEPRANNPYAPKSSRDYEQAYYPPPPAAPSLSKPEEEAPVELKDSTRSKLEQTMEPFMPRAHYLKKHLSALPGIREKIPRPGFICNRTCDMTCLCQSATGFLAMADIEILQENAPSDMLIAALTKARRKYHPDKNRIEVVGEEEFHHAEEMCKIASSLVNLFKEAENINIIAHLLPQDLKLKFQMSMKDTIETIKHRIEEEESIPQGSLLISLGQHPLADHMTLSQCNIMEMAVVTVTSNRAVQESRRSQF</sequence>
<feature type="region of interest" description="Disordered" evidence="1">
    <location>
        <begin position="1"/>
        <end position="30"/>
    </location>
</feature>
<feature type="region of interest" description="Disordered" evidence="1">
    <location>
        <begin position="147"/>
        <end position="290"/>
    </location>
</feature>